<comment type="caution">
    <text evidence="1">The sequence shown here is derived from an EMBL/GenBank/DDBJ whole genome shotgun (WGS) entry which is preliminary data.</text>
</comment>
<dbReference type="AlphaFoldDB" id="A0AA90SUM1"/>
<protein>
    <submittedName>
        <fullName evidence="1">Uncharacterized protein</fullName>
    </submittedName>
</protein>
<reference evidence="1 2" key="1">
    <citation type="journal article" date="2023" name="bioRxiv">
        <title>An intranuclear bacterial parasite of deep-sea mussels expresses apoptosis inhibitors acquired from its host.</title>
        <authorList>
            <person name="Gonzalez Porras M.A."/>
            <person name="Assie A."/>
            <person name="Tietjen M."/>
            <person name="Violette M."/>
            <person name="Kleiner M."/>
            <person name="Gruber-Vodicka H."/>
            <person name="Dubilier N."/>
            <person name="Leisch N."/>
        </authorList>
    </citation>
    <scope>NUCLEOTIDE SEQUENCE [LARGE SCALE GENOMIC DNA]</scope>
    <source>
        <strain evidence="1">IAP13</strain>
    </source>
</reference>
<gene>
    <name evidence="1" type="ORF">QS748_14895</name>
</gene>
<dbReference type="EMBL" id="JASXSV010000067">
    <property type="protein sequence ID" value="MDP0590399.1"/>
    <property type="molecule type" value="Genomic_DNA"/>
</dbReference>
<evidence type="ECO:0000313" key="1">
    <source>
        <dbReference type="EMBL" id="MDP0590399.1"/>
    </source>
</evidence>
<proteinExistence type="predicted"/>
<dbReference type="Proteomes" id="UP001178148">
    <property type="component" value="Unassembled WGS sequence"/>
</dbReference>
<keyword evidence="2" id="KW-1185">Reference proteome</keyword>
<accession>A0AA90SUM1</accession>
<organism evidence="1 2">
    <name type="scientific">Candidatus Endonucleibacter bathymodioli</name>
    <dbReference type="NCBI Taxonomy" id="539814"/>
    <lineage>
        <taxon>Bacteria</taxon>
        <taxon>Pseudomonadati</taxon>
        <taxon>Pseudomonadota</taxon>
        <taxon>Gammaproteobacteria</taxon>
        <taxon>Oceanospirillales</taxon>
        <taxon>Endozoicomonadaceae</taxon>
        <taxon>Candidatus Endonucleibacter</taxon>
    </lineage>
</organism>
<name>A0AA90SUM1_9GAMM</name>
<evidence type="ECO:0000313" key="2">
    <source>
        <dbReference type="Proteomes" id="UP001178148"/>
    </source>
</evidence>
<sequence>MKKCGILDGLFCSSFYPLIRPRYIPTLERGHENHYTSVLLSMCIIKRIKVSFCFGSDYATNKVNAAKPVSLITGSSFLLNKRRLRCRKSTNKNAPLRLLPSEKG</sequence>